<dbReference type="GO" id="GO:0020037">
    <property type="term" value="F:heme binding"/>
    <property type="evidence" value="ECO:0007669"/>
    <property type="project" value="UniProtKB-UniRule"/>
</dbReference>
<evidence type="ECO:0000256" key="13">
    <source>
        <dbReference type="PIRSR" id="PIRSR600823-2"/>
    </source>
</evidence>
<organism evidence="19 20">
    <name type="scientific">Penstemon smallii</name>
    <dbReference type="NCBI Taxonomy" id="265156"/>
    <lineage>
        <taxon>Eukaryota</taxon>
        <taxon>Viridiplantae</taxon>
        <taxon>Streptophyta</taxon>
        <taxon>Embryophyta</taxon>
        <taxon>Tracheophyta</taxon>
        <taxon>Spermatophyta</taxon>
        <taxon>Magnoliopsida</taxon>
        <taxon>eudicotyledons</taxon>
        <taxon>Gunneridae</taxon>
        <taxon>Pentapetalae</taxon>
        <taxon>asterids</taxon>
        <taxon>lamiids</taxon>
        <taxon>Lamiales</taxon>
        <taxon>Plantaginaceae</taxon>
        <taxon>Cheloneae</taxon>
        <taxon>Penstemon</taxon>
    </lineage>
</organism>
<comment type="catalytic activity">
    <reaction evidence="1 17">
        <text>2 a phenolic donor + H2O2 = 2 a phenolic radical donor + 2 H2O</text>
        <dbReference type="Rhea" id="RHEA:56136"/>
        <dbReference type="ChEBI" id="CHEBI:15377"/>
        <dbReference type="ChEBI" id="CHEBI:16240"/>
        <dbReference type="ChEBI" id="CHEBI:139520"/>
        <dbReference type="ChEBI" id="CHEBI:139521"/>
        <dbReference type="EC" id="1.11.1.7"/>
    </reaction>
</comment>
<evidence type="ECO:0000313" key="20">
    <source>
        <dbReference type="Proteomes" id="UP001634393"/>
    </source>
</evidence>
<dbReference type="SUPFAM" id="SSF48113">
    <property type="entry name" value="Heme-dependent peroxidases"/>
    <property type="match status" value="1"/>
</dbReference>
<evidence type="ECO:0000256" key="10">
    <source>
        <dbReference type="ARBA" id="ARBA00023157"/>
    </source>
</evidence>
<dbReference type="InterPro" id="IPR010255">
    <property type="entry name" value="Haem_peroxidase_sf"/>
</dbReference>
<comment type="cofactor">
    <cofactor evidence="14 17">
        <name>heme b</name>
        <dbReference type="ChEBI" id="CHEBI:60344"/>
    </cofactor>
    <text evidence="14 17">Binds 1 heme b (iron(II)-protoporphyrin IX) group per subunit.</text>
</comment>
<dbReference type="InterPro" id="IPR033905">
    <property type="entry name" value="Secretory_peroxidase"/>
</dbReference>
<dbReference type="GO" id="GO:0005576">
    <property type="term" value="C:extracellular region"/>
    <property type="evidence" value="ECO:0007669"/>
    <property type="project" value="UniProtKB-SubCell"/>
</dbReference>
<keyword evidence="17" id="KW-0964">Secreted</keyword>
<dbReference type="PROSITE" id="PS00436">
    <property type="entry name" value="PEROXIDASE_2"/>
    <property type="match status" value="1"/>
</dbReference>
<keyword evidence="20" id="KW-1185">Reference proteome</keyword>
<dbReference type="FunFam" id="1.10.420.10:FF:000001">
    <property type="entry name" value="Peroxidase"/>
    <property type="match status" value="1"/>
</dbReference>
<evidence type="ECO:0000256" key="16">
    <source>
        <dbReference type="PIRSR" id="PIRSR600823-5"/>
    </source>
</evidence>
<evidence type="ECO:0000256" key="5">
    <source>
        <dbReference type="ARBA" id="ARBA00022617"/>
    </source>
</evidence>
<evidence type="ECO:0000256" key="15">
    <source>
        <dbReference type="PIRSR" id="PIRSR600823-4"/>
    </source>
</evidence>
<keyword evidence="7 14" id="KW-0106">Calcium</keyword>
<dbReference type="AlphaFoldDB" id="A0ABD3T9J1"/>
<feature type="disulfide bond" evidence="16">
    <location>
        <begin position="67"/>
        <end position="72"/>
    </location>
</feature>
<comment type="subcellular location">
    <subcellularLocation>
        <location evidence="17">Secreted</location>
    </subcellularLocation>
</comment>
<feature type="binding site" description="axial binding residue" evidence="14">
    <location>
        <position position="162"/>
    </location>
    <ligand>
        <name>heme b</name>
        <dbReference type="ChEBI" id="CHEBI:60344"/>
    </ligand>
    <ligandPart>
        <name>Fe</name>
        <dbReference type="ChEBI" id="CHEBI:18248"/>
    </ligandPart>
</feature>
<dbReference type="CDD" id="cd00693">
    <property type="entry name" value="secretory_peroxidase"/>
    <property type="match status" value="1"/>
</dbReference>
<gene>
    <name evidence="19" type="ORF">ACJIZ3_008002</name>
</gene>
<evidence type="ECO:0000256" key="12">
    <source>
        <dbReference type="PIRSR" id="PIRSR600823-1"/>
    </source>
</evidence>
<accession>A0ABD3T9J1</accession>
<evidence type="ECO:0000256" key="11">
    <source>
        <dbReference type="ARBA" id="ARBA00023180"/>
    </source>
</evidence>
<feature type="signal peptide" evidence="17">
    <location>
        <begin position="1"/>
        <end position="22"/>
    </location>
</feature>
<dbReference type="Pfam" id="PF00141">
    <property type="entry name" value="peroxidase"/>
    <property type="match status" value="2"/>
</dbReference>
<comment type="similarity">
    <text evidence="2">Belongs to the peroxidase family. Ascorbate peroxidase subfamily.</text>
</comment>
<keyword evidence="10 16" id="KW-1015">Disulfide bond</keyword>
<feature type="binding site" evidence="14">
    <location>
        <position position="69"/>
    </location>
    <ligand>
        <name>Ca(2+)</name>
        <dbReference type="ChEBI" id="CHEBI:29108"/>
        <label>1</label>
    </ligand>
</feature>
<keyword evidence="8 17" id="KW-0560">Oxidoreductase</keyword>
<evidence type="ECO:0000256" key="8">
    <source>
        <dbReference type="ARBA" id="ARBA00023002"/>
    </source>
</evidence>
<evidence type="ECO:0000256" key="17">
    <source>
        <dbReference type="RuleBase" id="RU362060"/>
    </source>
</evidence>
<feature type="binding site" evidence="14">
    <location>
        <position position="73"/>
    </location>
    <ligand>
        <name>Ca(2+)</name>
        <dbReference type="ChEBI" id="CHEBI:29108"/>
        <label>1</label>
    </ligand>
</feature>
<protein>
    <recommendedName>
        <fullName evidence="3 17">Peroxidase</fullName>
        <ecNumber evidence="3 17">1.11.1.7</ecNumber>
    </recommendedName>
</protein>
<feature type="binding site" evidence="14">
    <location>
        <position position="71"/>
    </location>
    <ligand>
        <name>Ca(2+)</name>
        <dbReference type="ChEBI" id="CHEBI:29108"/>
        <label>1</label>
    </ligand>
</feature>
<dbReference type="GO" id="GO:0042744">
    <property type="term" value="P:hydrogen peroxide catabolic process"/>
    <property type="evidence" value="ECO:0007669"/>
    <property type="project" value="UniProtKB-KW"/>
</dbReference>
<dbReference type="PRINTS" id="PR00461">
    <property type="entry name" value="PLPEROXIDASE"/>
</dbReference>
<proteinExistence type="inferred from homology"/>
<dbReference type="GO" id="GO:0006979">
    <property type="term" value="P:response to oxidative stress"/>
    <property type="evidence" value="ECO:0007669"/>
    <property type="project" value="UniProtKB-UniRule"/>
</dbReference>
<comment type="cofactor">
    <cofactor evidence="14 17">
        <name>Ca(2+)</name>
        <dbReference type="ChEBI" id="CHEBI:29108"/>
    </cofactor>
    <text evidence="14 17">Binds 2 calcium ions per subunit.</text>
</comment>
<feature type="binding site" evidence="14">
    <location>
        <position position="214"/>
    </location>
    <ligand>
        <name>Ca(2+)</name>
        <dbReference type="ChEBI" id="CHEBI:29108"/>
        <label>2</label>
    </ligand>
</feature>
<feature type="active site" description="Proton acceptor" evidence="12">
    <location>
        <position position="65"/>
    </location>
</feature>
<reference evidence="19 20" key="1">
    <citation type="submission" date="2024-12" db="EMBL/GenBank/DDBJ databases">
        <title>The unique morphological basis and parallel evolutionary history of personate flowers in Penstemon.</title>
        <authorList>
            <person name="Depatie T.H."/>
            <person name="Wessinger C.A."/>
        </authorList>
    </citation>
    <scope>NUCLEOTIDE SEQUENCE [LARGE SCALE GENOMIC DNA]</scope>
    <source>
        <strain evidence="19">WTNN_2</strain>
        <tissue evidence="19">Leaf</tissue>
    </source>
</reference>
<feature type="binding site" evidence="13">
    <location>
        <position position="132"/>
    </location>
    <ligand>
        <name>substrate</name>
    </ligand>
</feature>
<dbReference type="PRINTS" id="PR00458">
    <property type="entry name" value="PEROXIDASE"/>
</dbReference>
<sequence length="294" mass="32195">MARFNILSTLLCVVLFCGSTLAQIPRQNYYANVCPDVENIVKKAVSLKFKQTFTTVPAVIRLYFHDCFVSGCDASVMVASTPGNKAEKDHPDNLSLAGDGFDVVIKAKAALDANSKLDGLKSTASSVEGNLPKPTFNLDQLNSIFATRGLSQADMIALSAAHTVGFSHCDKFANRIYNFSPKNPIDPTLNKVYATQLQGMCPRNVDPRIAIDMDPVTPRKFDNAYFRILKEGKGLFTSDQVLYTDSRSKNTVNTWASDPNAFNAAFIEAITKLGRVGVKTGRNGNIRFDCGRFN</sequence>
<keyword evidence="6 14" id="KW-0479">Metal-binding</keyword>
<feature type="disulfide bond" evidence="16">
    <location>
        <begin position="169"/>
        <end position="201"/>
    </location>
</feature>
<dbReference type="GO" id="GO:0046872">
    <property type="term" value="F:metal ion binding"/>
    <property type="evidence" value="ECO:0007669"/>
    <property type="project" value="UniProtKB-UniRule"/>
</dbReference>
<evidence type="ECO:0000313" key="19">
    <source>
        <dbReference type="EMBL" id="KAL3833266.1"/>
    </source>
</evidence>
<dbReference type="EC" id="1.11.1.7" evidence="3 17"/>
<dbReference type="InterPro" id="IPR019794">
    <property type="entry name" value="Peroxidases_AS"/>
</dbReference>
<feature type="binding site" evidence="14">
    <location>
        <position position="66"/>
    </location>
    <ligand>
        <name>Ca(2+)</name>
        <dbReference type="ChEBI" id="CHEBI:29108"/>
        <label>1</label>
    </ligand>
</feature>
<name>A0ABD3T9J1_9LAMI</name>
<evidence type="ECO:0000256" key="1">
    <source>
        <dbReference type="ARBA" id="ARBA00000189"/>
    </source>
</evidence>
<keyword evidence="11" id="KW-0325">Glycoprotein</keyword>
<dbReference type="InterPro" id="IPR019793">
    <property type="entry name" value="Peroxidases_heam-ligand_BS"/>
</dbReference>
<feature type="domain" description="Plant heme peroxidase family profile" evidence="18">
    <location>
        <begin position="28"/>
        <end position="294"/>
    </location>
</feature>
<feature type="binding site" evidence="14">
    <location>
        <position position="217"/>
    </location>
    <ligand>
        <name>Ca(2+)</name>
        <dbReference type="ChEBI" id="CHEBI:29108"/>
        <label>2</label>
    </ligand>
</feature>
<evidence type="ECO:0000256" key="9">
    <source>
        <dbReference type="ARBA" id="ARBA00023004"/>
    </source>
</evidence>
<dbReference type="PANTHER" id="PTHR31517:SF3">
    <property type="entry name" value="PEROXIDASE"/>
    <property type="match status" value="1"/>
</dbReference>
<evidence type="ECO:0000259" key="18">
    <source>
        <dbReference type="PROSITE" id="PS50873"/>
    </source>
</evidence>
<dbReference type="Gene3D" id="1.10.420.10">
    <property type="entry name" value="Peroxidase, domain 2"/>
    <property type="match status" value="1"/>
</dbReference>
<evidence type="ECO:0000256" key="3">
    <source>
        <dbReference type="ARBA" id="ARBA00012313"/>
    </source>
</evidence>
<dbReference type="PANTHER" id="PTHR31517">
    <property type="match status" value="1"/>
</dbReference>
<dbReference type="InterPro" id="IPR002016">
    <property type="entry name" value="Haem_peroxidase"/>
</dbReference>
<feature type="binding site" evidence="14">
    <location>
        <position position="222"/>
    </location>
    <ligand>
        <name>Ca(2+)</name>
        <dbReference type="ChEBI" id="CHEBI:29108"/>
        <label>2</label>
    </ligand>
</feature>
<comment type="function">
    <text evidence="17">Removal of H(2)O(2), oxidation of toxic reductants, biosynthesis and degradation of lignin, suberization, auxin catabolism, response to environmental stresses such as wounding, pathogen attack and oxidative stress.</text>
</comment>
<dbReference type="EMBL" id="JBJXBP010000004">
    <property type="protein sequence ID" value="KAL3833266.1"/>
    <property type="molecule type" value="Genomic_DNA"/>
</dbReference>
<comment type="caution">
    <text evidence="19">The sequence shown here is derived from an EMBL/GenBank/DDBJ whole genome shotgun (WGS) entry which is preliminary data.</text>
</comment>
<feature type="chain" id="PRO_5044530460" description="Peroxidase" evidence="17">
    <location>
        <begin position="23"/>
        <end position="294"/>
    </location>
</feature>
<evidence type="ECO:0000256" key="2">
    <source>
        <dbReference type="ARBA" id="ARBA00006873"/>
    </source>
</evidence>
<dbReference type="PROSITE" id="PS50873">
    <property type="entry name" value="PEROXIDASE_4"/>
    <property type="match status" value="1"/>
</dbReference>
<evidence type="ECO:0000256" key="6">
    <source>
        <dbReference type="ARBA" id="ARBA00022723"/>
    </source>
</evidence>
<feature type="binding site" evidence="14">
    <location>
        <position position="75"/>
    </location>
    <ligand>
        <name>Ca(2+)</name>
        <dbReference type="ChEBI" id="CHEBI:29108"/>
        <label>1</label>
    </ligand>
</feature>
<feature type="site" description="Transition state stabilizer" evidence="15">
    <location>
        <position position="61"/>
    </location>
</feature>
<evidence type="ECO:0000256" key="4">
    <source>
        <dbReference type="ARBA" id="ARBA00022559"/>
    </source>
</evidence>
<keyword evidence="17" id="KW-0376">Hydrogen peroxide</keyword>
<keyword evidence="5 17" id="KW-0349">Heme</keyword>
<comment type="similarity">
    <text evidence="17">Belongs to the peroxidase family. Classical plant (class III) peroxidase subfamily.</text>
</comment>
<keyword evidence="4 17" id="KW-0575">Peroxidase</keyword>
<dbReference type="PROSITE" id="PS00435">
    <property type="entry name" value="PEROXIDASE_1"/>
    <property type="match status" value="1"/>
</dbReference>
<dbReference type="Gene3D" id="1.10.520.10">
    <property type="match status" value="1"/>
</dbReference>
<dbReference type="Proteomes" id="UP001634393">
    <property type="component" value="Unassembled WGS sequence"/>
</dbReference>
<feature type="binding site" evidence="14">
    <location>
        <position position="87"/>
    </location>
    <ligand>
        <name>Ca(2+)</name>
        <dbReference type="ChEBI" id="CHEBI:29108"/>
        <label>1</label>
    </ligand>
</feature>
<evidence type="ECO:0000256" key="7">
    <source>
        <dbReference type="ARBA" id="ARBA00022837"/>
    </source>
</evidence>
<feature type="binding site" evidence="14">
    <location>
        <position position="163"/>
    </location>
    <ligand>
        <name>Ca(2+)</name>
        <dbReference type="ChEBI" id="CHEBI:29108"/>
        <label>2</label>
    </ligand>
</feature>
<dbReference type="InterPro" id="IPR000823">
    <property type="entry name" value="Peroxidase_pln"/>
</dbReference>
<keyword evidence="17" id="KW-0732">Signal</keyword>
<evidence type="ECO:0000256" key="14">
    <source>
        <dbReference type="PIRSR" id="PIRSR600823-3"/>
    </source>
</evidence>
<dbReference type="GO" id="GO:0140825">
    <property type="term" value="F:lactoperoxidase activity"/>
    <property type="evidence" value="ECO:0007669"/>
    <property type="project" value="UniProtKB-EC"/>
</dbReference>
<keyword evidence="9 14" id="KW-0408">Iron</keyword>